<dbReference type="Proteomes" id="UP000193144">
    <property type="component" value="Unassembled WGS sequence"/>
</dbReference>
<dbReference type="SMART" id="SM00066">
    <property type="entry name" value="GAL4"/>
    <property type="match status" value="1"/>
</dbReference>
<dbReference type="EMBL" id="MCFA01000062">
    <property type="protein sequence ID" value="ORY11334.1"/>
    <property type="molecule type" value="Genomic_DNA"/>
</dbReference>
<evidence type="ECO:0000256" key="2">
    <source>
        <dbReference type="ARBA" id="ARBA00023015"/>
    </source>
</evidence>
<dbReference type="OrthoDB" id="5226580at2759"/>
<proteinExistence type="predicted"/>
<dbReference type="PROSITE" id="PS00463">
    <property type="entry name" value="ZN2_CY6_FUNGAL_1"/>
    <property type="match status" value="1"/>
</dbReference>
<comment type="subcellular location">
    <subcellularLocation>
        <location evidence="1">Nucleus</location>
    </subcellularLocation>
</comment>
<organism evidence="8 9">
    <name type="scientific">Clohesyomyces aquaticus</name>
    <dbReference type="NCBI Taxonomy" id="1231657"/>
    <lineage>
        <taxon>Eukaryota</taxon>
        <taxon>Fungi</taxon>
        <taxon>Dikarya</taxon>
        <taxon>Ascomycota</taxon>
        <taxon>Pezizomycotina</taxon>
        <taxon>Dothideomycetes</taxon>
        <taxon>Pleosporomycetidae</taxon>
        <taxon>Pleosporales</taxon>
        <taxon>Lindgomycetaceae</taxon>
        <taxon>Clohesyomyces</taxon>
    </lineage>
</organism>
<evidence type="ECO:0000256" key="4">
    <source>
        <dbReference type="ARBA" id="ARBA00023163"/>
    </source>
</evidence>
<dbReference type="GO" id="GO:0000981">
    <property type="term" value="F:DNA-binding transcription factor activity, RNA polymerase II-specific"/>
    <property type="evidence" value="ECO:0007669"/>
    <property type="project" value="InterPro"/>
</dbReference>
<dbReference type="PROSITE" id="PS50048">
    <property type="entry name" value="ZN2_CY6_FUNGAL_2"/>
    <property type="match status" value="1"/>
</dbReference>
<evidence type="ECO:0000313" key="8">
    <source>
        <dbReference type="EMBL" id="ORY11334.1"/>
    </source>
</evidence>
<dbReference type="Pfam" id="PF00172">
    <property type="entry name" value="Zn_clus"/>
    <property type="match status" value="1"/>
</dbReference>
<evidence type="ECO:0000256" key="5">
    <source>
        <dbReference type="ARBA" id="ARBA00023242"/>
    </source>
</evidence>
<evidence type="ECO:0000256" key="1">
    <source>
        <dbReference type="ARBA" id="ARBA00004123"/>
    </source>
</evidence>
<dbReference type="PANTHER" id="PTHR31845:SF10">
    <property type="entry name" value="ZN(II)2CYS6 TRANSCRIPTION FACTOR (EUROFUNG)"/>
    <property type="match status" value="1"/>
</dbReference>
<name>A0A1Y1ZMB5_9PLEO</name>
<keyword evidence="2" id="KW-0805">Transcription regulation</keyword>
<evidence type="ECO:0000259" key="7">
    <source>
        <dbReference type="PROSITE" id="PS50048"/>
    </source>
</evidence>
<keyword evidence="5" id="KW-0539">Nucleus</keyword>
<dbReference type="GO" id="GO:0000976">
    <property type="term" value="F:transcription cis-regulatory region binding"/>
    <property type="evidence" value="ECO:0007669"/>
    <property type="project" value="TreeGrafter"/>
</dbReference>
<evidence type="ECO:0000313" key="9">
    <source>
        <dbReference type="Proteomes" id="UP000193144"/>
    </source>
</evidence>
<keyword evidence="9" id="KW-1185">Reference proteome</keyword>
<comment type="caution">
    <text evidence="8">The sequence shown here is derived from an EMBL/GenBank/DDBJ whole genome shotgun (WGS) entry which is preliminary data.</text>
</comment>
<accession>A0A1Y1ZMB5</accession>
<sequence>MIGLPHQPQSAGDQPPSSTSAAAVEGREGRIGNAFACERCRKHKVRCVPSDTQGLCQRCQKARVECIEHVARRRPAKPRSVAQTPNRSADMERKLDKLSAIVTVTSAPSSAPQPILPSLMSMPSQGTEITHGTPTPPPAVMATPVPPALKTSILPNPRSSPESAHSFWESINDTISGMGQLDPVLRSISVVHMDFLLNTYRNMVDFFPFVPLPKDRLSRDLIQQRPMLMFALLTTTSYDSPLLQFALSREFRKVAMVKIMNGEKSLDLLQGLLVFVAWHHHYSDPQAVSLHMLLQICIGISGDLGLENIPSGSAFRNEDPRDREAKRAYLGCYYLSSNLGMVETTRNRSLSQSVVLRTYATELASVREYKSDVTLPALIETCQFMEDVEETFRSQPEQALVVKSQVKRLSEKWDMLRMSSKQSAAESSQLSTAPEYVQHPTDQLSETLQWLQMNSRVHLYRSAMSVELLDRDSAPWASGFQLSLRITALRSIEHFLDNAVQLQTNQYEYLSIVDWLSLISTLTTLGKLALHSTPIPGWDSVDLQLAKIFEHFRDLLCSQLPRLQDCQDHKTEDVFDRFRRITAIMKMAMRAVPGRSSPNGSTFEITTSSRQTVSLLQDLPAIKQNGIGIGVELPAPWKVNPGFDMSSNDFPWKFLMGAL</sequence>
<dbReference type="GO" id="GO:0005634">
    <property type="term" value="C:nucleus"/>
    <property type="evidence" value="ECO:0007669"/>
    <property type="project" value="UniProtKB-SubCell"/>
</dbReference>
<reference evidence="8 9" key="1">
    <citation type="submission" date="2016-07" db="EMBL/GenBank/DDBJ databases">
        <title>Pervasive Adenine N6-methylation of Active Genes in Fungi.</title>
        <authorList>
            <consortium name="DOE Joint Genome Institute"/>
            <person name="Mondo S.J."/>
            <person name="Dannebaum R.O."/>
            <person name="Kuo R.C."/>
            <person name="Labutti K."/>
            <person name="Haridas S."/>
            <person name="Kuo A."/>
            <person name="Salamov A."/>
            <person name="Ahrendt S.R."/>
            <person name="Lipzen A."/>
            <person name="Sullivan W."/>
            <person name="Andreopoulos W.B."/>
            <person name="Clum A."/>
            <person name="Lindquist E."/>
            <person name="Daum C."/>
            <person name="Ramamoorthy G.K."/>
            <person name="Gryganskyi A."/>
            <person name="Culley D."/>
            <person name="Magnuson J.K."/>
            <person name="James T.Y."/>
            <person name="O'Malley M.A."/>
            <person name="Stajich J.E."/>
            <person name="Spatafora J.W."/>
            <person name="Visel A."/>
            <person name="Grigoriev I.V."/>
        </authorList>
    </citation>
    <scope>NUCLEOTIDE SEQUENCE [LARGE SCALE GENOMIC DNA]</scope>
    <source>
        <strain evidence="8 9">CBS 115471</strain>
    </source>
</reference>
<dbReference type="STRING" id="1231657.A0A1Y1ZMB5"/>
<gene>
    <name evidence="8" type="ORF">BCR34DRAFT_587994</name>
</gene>
<evidence type="ECO:0000256" key="3">
    <source>
        <dbReference type="ARBA" id="ARBA00023125"/>
    </source>
</evidence>
<protein>
    <recommendedName>
        <fullName evidence="7">Zn(2)-C6 fungal-type domain-containing protein</fullName>
    </recommendedName>
</protein>
<dbReference type="SUPFAM" id="SSF57701">
    <property type="entry name" value="Zn2/Cys6 DNA-binding domain"/>
    <property type="match status" value="1"/>
</dbReference>
<dbReference type="CDD" id="cd00067">
    <property type="entry name" value="GAL4"/>
    <property type="match status" value="1"/>
</dbReference>
<dbReference type="InterPro" id="IPR001138">
    <property type="entry name" value="Zn2Cys6_DnaBD"/>
</dbReference>
<feature type="domain" description="Zn(2)-C6 fungal-type" evidence="7">
    <location>
        <begin position="36"/>
        <end position="68"/>
    </location>
</feature>
<dbReference type="InterPro" id="IPR036864">
    <property type="entry name" value="Zn2-C6_fun-type_DNA-bd_sf"/>
</dbReference>
<dbReference type="GO" id="GO:0008270">
    <property type="term" value="F:zinc ion binding"/>
    <property type="evidence" value="ECO:0007669"/>
    <property type="project" value="InterPro"/>
</dbReference>
<keyword evidence="3" id="KW-0238">DNA-binding</keyword>
<dbReference type="Gene3D" id="4.10.240.10">
    <property type="entry name" value="Zn(2)-C6 fungal-type DNA-binding domain"/>
    <property type="match status" value="1"/>
</dbReference>
<feature type="compositionally biased region" description="Polar residues" evidence="6">
    <location>
        <begin position="7"/>
        <end position="21"/>
    </location>
</feature>
<dbReference type="InterPro" id="IPR051089">
    <property type="entry name" value="prtT"/>
</dbReference>
<keyword evidence="4" id="KW-0804">Transcription</keyword>
<dbReference type="AlphaFoldDB" id="A0A1Y1ZMB5"/>
<dbReference type="PANTHER" id="PTHR31845">
    <property type="entry name" value="FINGER DOMAIN PROTEIN, PUTATIVE-RELATED"/>
    <property type="match status" value="1"/>
</dbReference>
<feature type="region of interest" description="Disordered" evidence="6">
    <location>
        <begin position="1"/>
        <end position="26"/>
    </location>
</feature>
<evidence type="ECO:0000256" key="6">
    <source>
        <dbReference type="SAM" id="MobiDB-lite"/>
    </source>
</evidence>